<accession>J9FHB2</accession>
<dbReference type="GO" id="GO:0090071">
    <property type="term" value="P:negative regulation of ribosome biogenesis"/>
    <property type="evidence" value="ECO:0007669"/>
    <property type="project" value="TreeGrafter"/>
</dbReference>
<dbReference type="PANTHER" id="PTHR21043">
    <property type="entry name" value="IOJAP SUPERFAMILY ORTHOLOG"/>
    <property type="match status" value="1"/>
</dbReference>
<dbReference type="InterPro" id="IPR043519">
    <property type="entry name" value="NT_sf"/>
</dbReference>
<dbReference type="AlphaFoldDB" id="J9FHB2"/>
<dbReference type="PANTHER" id="PTHR21043:SF0">
    <property type="entry name" value="MITOCHONDRIAL ASSEMBLY OF RIBOSOMAL LARGE SUBUNIT PROTEIN 1"/>
    <property type="match status" value="1"/>
</dbReference>
<comment type="similarity">
    <text evidence="1">Belongs to the Iojap/RsfS family.</text>
</comment>
<evidence type="ECO:0000313" key="2">
    <source>
        <dbReference type="EMBL" id="EJW94311.1"/>
    </source>
</evidence>
<dbReference type="Pfam" id="PF02410">
    <property type="entry name" value="RsfS"/>
    <property type="match status" value="1"/>
</dbReference>
<evidence type="ECO:0000256" key="1">
    <source>
        <dbReference type="ARBA" id="ARBA00010574"/>
    </source>
</evidence>
<dbReference type="EMBL" id="AMCI01006456">
    <property type="protein sequence ID" value="EJW94311.1"/>
    <property type="molecule type" value="Genomic_DNA"/>
</dbReference>
<proteinExistence type="inferred from homology"/>
<dbReference type="NCBIfam" id="TIGR00090">
    <property type="entry name" value="rsfS_iojap_ybeB"/>
    <property type="match status" value="1"/>
</dbReference>
<gene>
    <name evidence="2" type="ORF">EVA_17583</name>
</gene>
<dbReference type="GO" id="GO:0017148">
    <property type="term" value="P:negative regulation of translation"/>
    <property type="evidence" value="ECO:0007669"/>
    <property type="project" value="TreeGrafter"/>
</dbReference>
<dbReference type="Gene3D" id="3.30.460.10">
    <property type="entry name" value="Beta Polymerase, domain 2"/>
    <property type="match status" value="1"/>
</dbReference>
<dbReference type="InterPro" id="IPR004394">
    <property type="entry name" value="Iojap/RsfS/C7orf30"/>
</dbReference>
<dbReference type="HAMAP" id="MF_01477">
    <property type="entry name" value="Iojap_RsfS"/>
    <property type="match status" value="1"/>
</dbReference>
<comment type="caution">
    <text evidence="2">The sequence shown here is derived from an EMBL/GenBank/DDBJ whole genome shotgun (WGS) entry which is preliminary data.</text>
</comment>
<organism evidence="2">
    <name type="scientific">gut metagenome</name>
    <dbReference type="NCBI Taxonomy" id="749906"/>
    <lineage>
        <taxon>unclassified sequences</taxon>
        <taxon>metagenomes</taxon>
        <taxon>organismal metagenomes</taxon>
    </lineage>
</organism>
<dbReference type="GO" id="GO:0043023">
    <property type="term" value="F:ribosomal large subunit binding"/>
    <property type="evidence" value="ECO:0007669"/>
    <property type="project" value="TreeGrafter"/>
</dbReference>
<name>J9FHB2_9ZZZZ</name>
<protein>
    <submittedName>
        <fullName evidence="2">Iojap-like protein</fullName>
    </submittedName>
</protein>
<dbReference type="SUPFAM" id="SSF81301">
    <property type="entry name" value="Nucleotidyltransferase"/>
    <property type="match status" value="1"/>
</dbReference>
<sequence length="119" mass="13345">MEETLQLVNSIIDGIQEKKGRSIVTVDLSNILTAPCTYFVICTGTAPQHTDAICDSVEEFTGKQLHEKPTRIAGRDNAEWIAMDYGTVMVHILLPEAREHYDIENLWNDAQITQVADID</sequence>
<reference evidence="2" key="1">
    <citation type="journal article" date="2012" name="PLoS ONE">
        <title>Gene sets for utilization of primary and secondary nutrition supplies in the distal gut of endangered iberian lynx.</title>
        <authorList>
            <person name="Alcaide M."/>
            <person name="Messina E."/>
            <person name="Richter M."/>
            <person name="Bargiela R."/>
            <person name="Peplies J."/>
            <person name="Huws S.A."/>
            <person name="Newbold C.J."/>
            <person name="Golyshin P.N."/>
            <person name="Simon M.A."/>
            <person name="Lopez G."/>
            <person name="Yakimov M.M."/>
            <person name="Ferrer M."/>
        </authorList>
    </citation>
    <scope>NUCLEOTIDE SEQUENCE</scope>
</reference>